<dbReference type="EMBL" id="AYXT01000001">
    <property type="protein sequence ID" value="ETF04299.1"/>
    <property type="molecule type" value="Genomic_DNA"/>
</dbReference>
<gene>
    <name evidence="2" type="ORF">W822_03785</name>
</gene>
<dbReference type="PATRIC" id="fig|1424334.3.peg.761"/>
<dbReference type="InterPro" id="IPR044855">
    <property type="entry name" value="CoA-Trfase_III_dom3_sf"/>
</dbReference>
<dbReference type="Gene3D" id="3.30.1540.10">
    <property type="entry name" value="formyl-coa transferase, domain 3"/>
    <property type="match status" value="1"/>
</dbReference>
<sequence length="417" mass="46874">MSKEQHFSGPLAGLKIIDLTAVLMGPSTTQMLADLGADVIKVEAVDGDAVRKIGPHGDEKMGPLYLGLNRNKRSIVLDLKKPDGREAFLRLVRDADVVTTNVRPKGMERLKLAYEDLAEVNPQIVYVSLVGFSQRGRYARSPAFDDLIQAATSLPWVVAENTDGNPRYIPVNIADRTVGYYAFGVILAALYSRDRTGKGQRVDVPMFETMVPYVLGDHLYGQKFIPSQGGFGYPRILARSRTPFRTKDAWVCCTIYHDHHWKAFLQVIGRSDMWETDPRLATMTTRTAHSEELSAFVSEQMLQRTAEEWQKALESADIPVFPMNTPESLLDDPHLRDIDFFSEAEHPVVGTIREMSVPSEWHGTPPTNYRLPPMLGEHSCQILKEVGYTDEEIENLIRHKSTLQAPAHKQDEAKVDE</sequence>
<dbReference type="InterPro" id="IPR003673">
    <property type="entry name" value="CoA-Trfase_fam_III"/>
</dbReference>
<dbReference type="OrthoDB" id="5294844at2"/>
<protein>
    <submittedName>
        <fullName evidence="2">Acetyl-CoA acetyltransferase</fullName>
    </submittedName>
</protein>
<dbReference type="HOGENOM" id="CLU_033975_2_1_4"/>
<reference evidence="2 3" key="1">
    <citation type="journal article" date="2014" name="Genome Announc.">
        <title>Draft Genome Sequence of Advenella kashmirensis Strain W13003, a Polycyclic Aromatic Hydrocarbon-Degrading Bacterium.</title>
        <authorList>
            <person name="Wang X."/>
            <person name="Jin D."/>
            <person name="Zhou L."/>
            <person name="Wu L."/>
            <person name="An W."/>
            <person name="Zhao L."/>
        </authorList>
    </citation>
    <scope>NUCLEOTIDE SEQUENCE [LARGE SCALE GENOMIC DNA]</scope>
    <source>
        <strain evidence="2 3">W13003</strain>
    </source>
</reference>
<dbReference type="Proteomes" id="UP000018733">
    <property type="component" value="Unassembled WGS sequence"/>
</dbReference>
<dbReference type="GO" id="GO:0008410">
    <property type="term" value="F:CoA-transferase activity"/>
    <property type="evidence" value="ECO:0007669"/>
    <property type="project" value="TreeGrafter"/>
</dbReference>
<comment type="caution">
    <text evidence="2">The sequence shown here is derived from an EMBL/GenBank/DDBJ whole genome shotgun (WGS) entry which is preliminary data.</text>
</comment>
<dbReference type="STRING" id="1424334.W822_03785"/>
<dbReference type="InterPro" id="IPR050483">
    <property type="entry name" value="CoA-transferase_III_domain"/>
</dbReference>
<proteinExistence type="predicted"/>
<dbReference type="eggNOG" id="COG1804">
    <property type="taxonomic scope" value="Bacteria"/>
</dbReference>
<dbReference type="PANTHER" id="PTHR48207:SF4">
    <property type="entry name" value="BLL6097 PROTEIN"/>
    <property type="match status" value="1"/>
</dbReference>
<evidence type="ECO:0000313" key="3">
    <source>
        <dbReference type="Proteomes" id="UP000018733"/>
    </source>
</evidence>
<dbReference type="RefSeq" id="WP_024003823.1">
    <property type="nucleotide sequence ID" value="NZ_KI650979.1"/>
</dbReference>
<dbReference type="SUPFAM" id="SSF89796">
    <property type="entry name" value="CoA-transferase family III (CaiB/BaiF)"/>
    <property type="match status" value="1"/>
</dbReference>
<dbReference type="PANTHER" id="PTHR48207">
    <property type="entry name" value="SUCCINATE--HYDROXYMETHYLGLUTARATE COA-TRANSFERASE"/>
    <property type="match status" value="1"/>
</dbReference>
<evidence type="ECO:0000256" key="1">
    <source>
        <dbReference type="ARBA" id="ARBA00022679"/>
    </source>
</evidence>
<dbReference type="AlphaFoldDB" id="V8QZ54"/>
<dbReference type="Gene3D" id="3.40.50.10540">
    <property type="entry name" value="Crotonobetainyl-coa:carnitine coa-transferase, domain 1"/>
    <property type="match status" value="1"/>
</dbReference>
<dbReference type="Pfam" id="PF02515">
    <property type="entry name" value="CoA_transf_3"/>
    <property type="match status" value="1"/>
</dbReference>
<organism evidence="2 3">
    <name type="scientific">Advenella kashmirensis W13003</name>
    <dbReference type="NCBI Taxonomy" id="1424334"/>
    <lineage>
        <taxon>Bacteria</taxon>
        <taxon>Pseudomonadati</taxon>
        <taxon>Pseudomonadota</taxon>
        <taxon>Betaproteobacteria</taxon>
        <taxon>Burkholderiales</taxon>
        <taxon>Alcaligenaceae</taxon>
    </lineage>
</organism>
<name>V8QZ54_9BURK</name>
<keyword evidence="3" id="KW-1185">Reference proteome</keyword>
<accession>V8QZ54</accession>
<dbReference type="InterPro" id="IPR023606">
    <property type="entry name" value="CoA-Trfase_III_dom_1_sf"/>
</dbReference>
<evidence type="ECO:0000313" key="2">
    <source>
        <dbReference type="EMBL" id="ETF04299.1"/>
    </source>
</evidence>
<keyword evidence="1 2" id="KW-0808">Transferase</keyword>